<name>A0AAN2BJL9_9GAMM</name>
<evidence type="ECO:0000256" key="1">
    <source>
        <dbReference type="SAM" id="MobiDB-lite"/>
    </source>
</evidence>
<evidence type="ECO:0000313" key="3">
    <source>
        <dbReference type="EMBL" id="BCD97140.1"/>
    </source>
</evidence>
<dbReference type="EMBL" id="AP023086">
    <property type="protein sequence ID" value="BCD97140.1"/>
    <property type="molecule type" value="Genomic_DNA"/>
</dbReference>
<gene>
    <name evidence="3" type="ORF">MARGE09_P1341</name>
</gene>
<protein>
    <submittedName>
        <fullName evidence="3">Uncharacterized protein</fullName>
    </submittedName>
</protein>
<keyword evidence="2" id="KW-1133">Transmembrane helix</keyword>
<evidence type="ECO:0000313" key="4">
    <source>
        <dbReference type="Proteomes" id="UP001320119"/>
    </source>
</evidence>
<dbReference type="KEGG" id="marq:MARGE09_P1341"/>
<dbReference type="AlphaFoldDB" id="A0AAN2BJL9"/>
<sequence>MAMRPPALCFLRCCLNNSKNREASSNFGGFRASLGLCASTKSYASIPSSEPKPLHMPLNTPTPHKTLVHRLLRSPAFSGLVLLAFVFMRAIVPAGFMPNDGTSQAFYIFCYSASGAAELASLGSPSATQQQHHEHGHHNHNAASLNKSTPAEHHEHQKSNNTLCEFAAFSANIALGFVILCAMFWPCRLRIKALIQRATLAAQAYTLPAVRAPPLFIA</sequence>
<feature type="region of interest" description="Disordered" evidence="1">
    <location>
        <begin position="122"/>
        <end position="156"/>
    </location>
</feature>
<keyword evidence="2" id="KW-0812">Transmembrane</keyword>
<evidence type="ECO:0000256" key="2">
    <source>
        <dbReference type="SAM" id="Phobius"/>
    </source>
</evidence>
<keyword evidence="2" id="KW-0472">Membrane</keyword>
<reference evidence="3 4" key="1">
    <citation type="journal article" date="2022" name="IScience">
        <title>An ultrasensitive nanofiber-based assay for enzymatic hydrolysis and deep-sea microbial degradation of cellulose.</title>
        <authorList>
            <person name="Tsudome M."/>
            <person name="Tachioka M."/>
            <person name="Miyazaki M."/>
            <person name="Uchimura K."/>
            <person name="Tsuda M."/>
            <person name="Takaki Y."/>
            <person name="Deguchi S."/>
        </authorList>
    </citation>
    <scope>NUCLEOTIDE SEQUENCE [LARGE SCALE GENOMIC DNA]</scope>
    <source>
        <strain evidence="3 4">GE09</strain>
    </source>
</reference>
<feature type="transmembrane region" description="Helical" evidence="2">
    <location>
        <begin position="166"/>
        <end position="187"/>
    </location>
</feature>
<keyword evidence="4" id="KW-1185">Reference proteome</keyword>
<proteinExistence type="predicted"/>
<feature type="transmembrane region" description="Helical" evidence="2">
    <location>
        <begin position="76"/>
        <end position="96"/>
    </location>
</feature>
<dbReference type="Proteomes" id="UP001320119">
    <property type="component" value="Chromosome"/>
</dbReference>
<organism evidence="3 4">
    <name type="scientific">Marinagarivorans cellulosilyticus</name>
    <dbReference type="NCBI Taxonomy" id="2721545"/>
    <lineage>
        <taxon>Bacteria</taxon>
        <taxon>Pseudomonadati</taxon>
        <taxon>Pseudomonadota</taxon>
        <taxon>Gammaproteobacteria</taxon>
        <taxon>Cellvibrionales</taxon>
        <taxon>Cellvibrionaceae</taxon>
        <taxon>Marinagarivorans</taxon>
    </lineage>
</organism>
<accession>A0AAN2BJL9</accession>